<dbReference type="InterPro" id="IPR047121">
    <property type="entry name" value="YjiB-like"/>
</dbReference>
<dbReference type="AlphaFoldDB" id="A0AAP3XPI5"/>
<evidence type="ECO:0000256" key="1">
    <source>
        <dbReference type="SAM" id="MobiDB-lite"/>
    </source>
</evidence>
<accession>A0AAP3XPI5</accession>
<feature type="region of interest" description="Disordered" evidence="1">
    <location>
        <begin position="127"/>
        <end position="146"/>
    </location>
</feature>
<evidence type="ECO:0000313" key="3">
    <source>
        <dbReference type="EMBL" id="MDF1585254.1"/>
    </source>
</evidence>
<gene>
    <name evidence="3" type="ORF">PZ740_02515</name>
</gene>
<sequence>MSGTGTGPERHLFEDDGTIPNSTLPLLLWRGVLPMGEGDAAAACEAIFASNGWGDAWRWGVYGYHHFHSTAHEVLGVVRGEARIRFGGPNGEILVMHPGDVVLIPAGVGHKDEGSSEDMLVVGAYPDGQKPDMRRGAPGERPEVEENIARLPRWERLPV</sequence>
<dbReference type="PANTHER" id="PTHR36448">
    <property type="entry name" value="BLR7373 PROTEIN"/>
    <property type="match status" value="1"/>
</dbReference>
<organism evidence="3 4">
    <name type="scientific">Marinimicrococcus flavescens</name>
    <dbReference type="NCBI Taxonomy" id="3031815"/>
    <lineage>
        <taxon>Bacteria</taxon>
        <taxon>Pseudomonadati</taxon>
        <taxon>Pseudomonadota</taxon>
        <taxon>Alphaproteobacteria</taxon>
        <taxon>Geminicoccales</taxon>
        <taxon>Geminicoccaceae</taxon>
        <taxon>Marinimicrococcus</taxon>
    </lineage>
</organism>
<feature type="compositionally biased region" description="Basic and acidic residues" evidence="1">
    <location>
        <begin position="129"/>
        <end position="146"/>
    </location>
</feature>
<keyword evidence="4" id="KW-1185">Reference proteome</keyword>
<reference evidence="3 4" key="1">
    <citation type="submission" date="2023-03" db="EMBL/GenBank/DDBJ databases">
        <title>YIM 152171 draft genome.</title>
        <authorList>
            <person name="Yang Z."/>
        </authorList>
    </citation>
    <scope>NUCLEOTIDE SEQUENCE [LARGE SCALE GENOMIC DNA]</scope>
    <source>
        <strain evidence="3 4">YIM 152171</strain>
    </source>
</reference>
<dbReference type="InterPro" id="IPR014500">
    <property type="entry name" value="UCP019307_cupin"/>
</dbReference>
<name>A0AAP3XPI5_9PROT</name>
<dbReference type="PIRSF" id="PIRSF019307">
    <property type="entry name" value="UCP019307"/>
    <property type="match status" value="1"/>
</dbReference>
<protein>
    <submittedName>
        <fullName evidence="3">Cupin domain-containing protein</fullName>
    </submittedName>
</protein>
<proteinExistence type="predicted"/>
<dbReference type="InterPro" id="IPR013096">
    <property type="entry name" value="Cupin_2"/>
</dbReference>
<dbReference type="Gene3D" id="2.60.120.10">
    <property type="entry name" value="Jelly Rolls"/>
    <property type="match status" value="1"/>
</dbReference>
<dbReference type="SUPFAM" id="SSF51182">
    <property type="entry name" value="RmlC-like cupins"/>
    <property type="match status" value="1"/>
</dbReference>
<comment type="caution">
    <text evidence="3">The sequence shown here is derived from an EMBL/GenBank/DDBJ whole genome shotgun (WGS) entry which is preliminary data.</text>
</comment>
<feature type="domain" description="Cupin type-2" evidence="2">
    <location>
        <begin position="65"/>
        <end position="111"/>
    </location>
</feature>
<evidence type="ECO:0000313" key="4">
    <source>
        <dbReference type="Proteomes" id="UP001301140"/>
    </source>
</evidence>
<dbReference type="InterPro" id="IPR014710">
    <property type="entry name" value="RmlC-like_jellyroll"/>
</dbReference>
<dbReference type="Proteomes" id="UP001301140">
    <property type="component" value="Unassembled WGS sequence"/>
</dbReference>
<dbReference type="Pfam" id="PF07883">
    <property type="entry name" value="Cupin_2"/>
    <property type="match status" value="1"/>
</dbReference>
<dbReference type="InterPro" id="IPR011051">
    <property type="entry name" value="RmlC_Cupin_sf"/>
</dbReference>
<dbReference type="PANTHER" id="PTHR36448:SF2">
    <property type="entry name" value="CUPIN TYPE-1 DOMAIN-CONTAINING PROTEIN"/>
    <property type="match status" value="1"/>
</dbReference>
<evidence type="ECO:0000259" key="2">
    <source>
        <dbReference type="Pfam" id="PF07883"/>
    </source>
</evidence>
<dbReference type="EMBL" id="JARGEQ010000016">
    <property type="protein sequence ID" value="MDF1585254.1"/>
    <property type="molecule type" value="Genomic_DNA"/>
</dbReference>
<dbReference type="RefSeq" id="WP_327787668.1">
    <property type="nucleotide sequence ID" value="NZ_JARGEQ010000016.1"/>
</dbReference>
<dbReference type="CDD" id="cd02219">
    <property type="entry name" value="cupin_YjlB-like"/>
    <property type="match status" value="1"/>
</dbReference>